<dbReference type="PIRSF" id="PIRSF000408">
    <property type="entry name" value="Alkyltransferas_AdaA"/>
    <property type="match status" value="1"/>
</dbReference>
<dbReference type="GO" id="GO:0003700">
    <property type="term" value="F:DNA-binding transcription factor activity"/>
    <property type="evidence" value="ECO:0007669"/>
    <property type="project" value="InterPro"/>
</dbReference>
<dbReference type="InterPro" id="IPR004026">
    <property type="entry name" value="Ada_DNA_repair_Zn-bd"/>
</dbReference>
<keyword evidence="9" id="KW-0808">Transferase</keyword>
<keyword evidence="5" id="KW-0010">Activator</keyword>
<dbReference type="EMBL" id="JAAROP010000021">
    <property type="protein sequence ID" value="MBC1323954.1"/>
    <property type="molecule type" value="Genomic_DNA"/>
</dbReference>
<evidence type="ECO:0000256" key="7">
    <source>
        <dbReference type="SAM" id="MobiDB-lite"/>
    </source>
</evidence>
<dbReference type="InterPro" id="IPR016220">
    <property type="entry name" value="Me-P-triester_DNA_alkyl-Trfase"/>
</dbReference>
<feature type="compositionally biased region" description="Basic residues" evidence="7">
    <location>
        <begin position="168"/>
        <end position="184"/>
    </location>
</feature>
<dbReference type="GO" id="GO:0008270">
    <property type="term" value="F:zinc ion binding"/>
    <property type="evidence" value="ECO:0007669"/>
    <property type="project" value="InterPro"/>
</dbReference>
<dbReference type="Pfam" id="PF12833">
    <property type="entry name" value="HTH_18"/>
    <property type="match status" value="1"/>
</dbReference>
<keyword evidence="2 9" id="KW-0489">Methyltransferase</keyword>
<name>A0A7X0W840_LISWE</name>
<evidence type="ECO:0000313" key="9">
    <source>
        <dbReference type="EMBL" id="MBC1323954.1"/>
    </source>
</evidence>
<accession>A0A7X0W840</accession>
<dbReference type="Gene3D" id="1.10.10.60">
    <property type="entry name" value="Homeodomain-like"/>
    <property type="match status" value="2"/>
</dbReference>
<dbReference type="GO" id="GO:0006281">
    <property type="term" value="P:DNA repair"/>
    <property type="evidence" value="ECO:0007669"/>
    <property type="project" value="InterPro"/>
</dbReference>
<evidence type="ECO:0000256" key="2">
    <source>
        <dbReference type="ARBA" id="ARBA00022603"/>
    </source>
</evidence>
<keyword evidence="4" id="KW-0238">DNA-binding</keyword>
<evidence type="ECO:0000256" key="5">
    <source>
        <dbReference type="ARBA" id="ARBA00023159"/>
    </source>
</evidence>
<evidence type="ECO:0000259" key="8">
    <source>
        <dbReference type="PROSITE" id="PS01124"/>
    </source>
</evidence>
<dbReference type="SUPFAM" id="SSF57884">
    <property type="entry name" value="Ada DNA repair protein, N-terminal domain (N-Ada 10)"/>
    <property type="match status" value="1"/>
</dbReference>
<dbReference type="SMART" id="SM00342">
    <property type="entry name" value="HTH_ARAC"/>
    <property type="match status" value="1"/>
</dbReference>
<dbReference type="InterPro" id="IPR035451">
    <property type="entry name" value="Ada-like_dom_sf"/>
</dbReference>
<comment type="caution">
    <text evidence="9">The sequence shown here is derived from an EMBL/GenBank/DDBJ whole genome shotgun (WGS) entry which is preliminary data.</text>
</comment>
<keyword evidence="3" id="KW-0805">Transcription regulation</keyword>
<evidence type="ECO:0000313" key="10">
    <source>
        <dbReference type="Proteomes" id="UP000522007"/>
    </source>
</evidence>
<dbReference type="GO" id="GO:0032259">
    <property type="term" value="P:methylation"/>
    <property type="evidence" value="ECO:0007669"/>
    <property type="project" value="UniProtKB-KW"/>
</dbReference>
<feature type="region of interest" description="Disordered" evidence="7">
    <location>
        <begin position="165"/>
        <end position="184"/>
    </location>
</feature>
<evidence type="ECO:0000256" key="6">
    <source>
        <dbReference type="ARBA" id="ARBA00023163"/>
    </source>
</evidence>
<proteinExistence type="predicted"/>
<keyword evidence="6" id="KW-0804">Transcription</keyword>
<dbReference type="AlphaFoldDB" id="A0A7X0W840"/>
<dbReference type="PANTHER" id="PTHR43280:SF28">
    <property type="entry name" value="HTH-TYPE TRANSCRIPTIONAL ACTIVATOR RHAS"/>
    <property type="match status" value="1"/>
</dbReference>
<dbReference type="SUPFAM" id="SSF46689">
    <property type="entry name" value="Homeodomain-like"/>
    <property type="match status" value="2"/>
</dbReference>
<sequence>MSDYYLTKKRWHAISTNDKAADGEFFYGVKSTKIFCYPSCKSRLPKKENIVIFQDADDAISHGYRACKRCRSGGTALPDTEWVENIATYIDENFAKPLTLQIIAEDCHGSPYHLHRTFKRITKITPITYLDNIRIDYAKKQLLNTLESIEVIGKKAGFPNPSHFSTTFKRHTGLSPNRFRKGQQ</sequence>
<evidence type="ECO:0000256" key="3">
    <source>
        <dbReference type="ARBA" id="ARBA00023015"/>
    </source>
</evidence>
<dbReference type="Gene3D" id="3.40.10.10">
    <property type="entry name" value="DNA Methylphosphotriester Repair Domain"/>
    <property type="match status" value="1"/>
</dbReference>
<dbReference type="GO" id="GO:0043565">
    <property type="term" value="F:sequence-specific DNA binding"/>
    <property type="evidence" value="ECO:0007669"/>
    <property type="project" value="InterPro"/>
</dbReference>
<organism evidence="9 10">
    <name type="scientific">Listeria welshimeri</name>
    <dbReference type="NCBI Taxonomy" id="1643"/>
    <lineage>
        <taxon>Bacteria</taxon>
        <taxon>Bacillati</taxon>
        <taxon>Bacillota</taxon>
        <taxon>Bacilli</taxon>
        <taxon>Bacillales</taxon>
        <taxon>Listeriaceae</taxon>
        <taxon>Listeria</taxon>
    </lineage>
</organism>
<dbReference type="PANTHER" id="PTHR43280">
    <property type="entry name" value="ARAC-FAMILY TRANSCRIPTIONAL REGULATOR"/>
    <property type="match status" value="1"/>
</dbReference>
<dbReference type="GO" id="GO:0008168">
    <property type="term" value="F:methyltransferase activity"/>
    <property type="evidence" value="ECO:0007669"/>
    <property type="project" value="UniProtKB-KW"/>
</dbReference>
<feature type="domain" description="HTH araC/xylS-type" evidence="8">
    <location>
        <begin position="84"/>
        <end position="182"/>
    </location>
</feature>
<dbReference type="InterPro" id="IPR009057">
    <property type="entry name" value="Homeodomain-like_sf"/>
</dbReference>
<dbReference type="Pfam" id="PF02805">
    <property type="entry name" value="Ada_Zn_binding"/>
    <property type="match status" value="1"/>
</dbReference>
<dbReference type="PRINTS" id="PR00032">
    <property type="entry name" value="HTHARAC"/>
</dbReference>
<dbReference type="RefSeq" id="WP_185305655.1">
    <property type="nucleotide sequence ID" value="NZ_CP151430.1"/>
</dbReference>
<dbReference type="InterPro" id="IPR020449">
    <property type="entry name" value="Tscrpt_reg_AraC-type_HTH"/>
</dbReference>
<evidence type="ECO:0000256" key="4">
    <source>
        <dbReference type="ARBA" id="ARBA00023125"/>
    </source>
</evidence>
<dbReference type="PROSITE" id="PS01124">
    <property type="entry name" value="HTH_ARAC_FAMILY_2"/>
    <property type="match status" value="1"/>
</dbReference>
<reference evidence="9 10" key="1">
    <citation type="submission" date="2020-03" db="EMBL/GenBank/DDBJ databases">
        <title>Soil Listeria distribution.</title>
        <authorList>
            <person name="Liao J."/>
            <person name="Wiedmann M."/>
        </authorList>
    </citation>
    <scope>NUCLEOTIDE SEQUENCE [LARGE SCALE GENOMIC DNA]</scope>
    <source>
        <strain evidence="9 10">FSL L7-1829</strain>
    </source>
</reference>
<comment type="cofactor">
    <cofactor evidence="1">
        <name>Zn(2+)</name>
        <dbReference type="ChEBI" id="CHEBI:29105"/>
    </cofactor>
</comment>
<evidence type="ECO:0000256" key="1">
    <source>
        <dbReference type="ARBA" id="ARBA00001947"/>
    </source>
</evidence>
<dbReference type="Proteomes" id="UP000522007">
    <property type="component" value="Unassembled WGS sequence"/>
</dbReference>
<dbReference type="InterPro" id="IPR018060">
    <property type="entry name" value="HTH_AraC"/>
</dbReference>
<protein>
    <submittedName>
        <fullName evidence="9">Methylphosphotriester-DNA--protein-cysteine methyltransferase family protein</fullName>
    </submittedName>
</protein>
<gene>
    <name evidence="9" type="ORF">HB853_13550</name>
</gene>